<dbReference type="Pfam" id="PF00580">
    <property type="entry name" value="UvrD-helicase"/>
    <property type="match status" value="1"/>
</dbReference>
<comment type="similarity">
    <text evidence="1">Belongs to the helicase family. UvrD subfamily.</text>
</comment>
<evidence type="ECO:0000256" key="11">
    <source>
        <dbReference type="PROSITE-ProRule" id="PRU00560"/>
    </source>
</evidence>
<evidence type="ECO:0000259" key="12">
    <source>
        <dbReference type="PROSITE" id="PS51198"/>
    </source>
</evidence>
<gene>
    <name evidence="14" type="ORF">CFX0092_A0175</name>
</gene>
<evidence type="ECO:0000256" key="10">
    <source>
        <dbReference type="ARBA" id="ARBA00048988"/>
    </source>
</evidence>
<dbReference type="InterPro" id="IPR014016">
    <property type="entry name" value="UvrD-like_ATP-bd"/>
</dbReference>
<dbReference type="PANTHER" id="PTHR11070:SF2">
    <property type="entry name" value="ATP-DEPENDENT DNA HELICASE SRS2"/>
    <property type="match status" value="1"/>
</dbReference>
<dbReference type="Gene3D" id="3.40.50.300">
    <property type="entry name" value="P-loop containing nucleotide triphosphate hydrolases"/>
    <property type="match status" value="2"/>
</dbReference>
<reference evidence="14" key="1">
    <citation type="submission" date="2016-01" db="EMBL/GenBank/DDBJ databases">
        <authorList>
            <person name="Mcilroy J.S."/>
            <person name="Karst M S."/>
            <person name="Albertsen M."/>
        </authorList>
    </citation>
    <scope>NUCLEOTIDE SEQUENCE</scope>
    <source>
        <strain evidence="14">Cfx-K</strain>
    </source>
</reference>
<dbReference type="Gene3D" id="1.10.10.160">
    <property type="match status" value="1"/>
</dbReference>
<dbReference type="GO" id="GO:0003677">
    <property type="term" value="F:DNA binding"/>
    <property type="evidence" value="ECO:0007669"/>
    <property type="project" value="UniProtKB-KW"/>
</dbReference>
<dbReference type="InterPro" id="IPR014017">
    <property type="entry name" value="DNA_helicase_UvrD-like_C"/>
</dbReference>
<evidence type="ECO:0000313" key="15">
    <source>
        <dbReference type="Proteomes" id="UP000215027"/>
    </source>
</evidence>
<evidence type="ECO:0000259" key="13">
    <source>
        <dbReference type="PROSITE" id="PS51217"/>
    </source>
</evidence>
<name>A0A160SXY1_9CHLR</name>
<dbReference type="GO" id="GO:0000725">
    <property type="term" value="P:recombinational repair"/>
    <property type="evidence" value="ECO:0007669"/>
    <property type="project" value="TreeGrafter"/>
</dbReference>
<dbReference type="PROSITE" id="PS51198">
    <property type="entry name" value="UVRD_HELICASE_ATP_BIND"/>
    <property type="match status" value="1"/>
</dbReference>
<dbReference type="GO" id="GO:0016887">
    <property type="term" value="F:ATP hydrolysis activity"/>
    <property type="evidence" value="ECO:0007669"/>
    <property type="project" value="RHEA"/>
</dbReference>
<keyword evidence="5 11" id="KW-0067">ATP-binding</keyword>
<dbReference type="OrthoDB" id="9765670at2"/>
<evidence type="ECO:0000256" key="1">
    <source>
        <dbReference type="ARBA" id="ARBA00009922"/>
    </source>
</evidence>
<keyword evidence="6" id="KW-0238">DNA-binding</keyword>
<accession>A0A160SXY1</accession>
<dbReference type="InterPro" id="IPR000212">
    <property type="entry name" value="DNA_helicase_UvrD/REP"/>
</dbReference>
<protein>
    <recommendedName>
        <fullName evidence="9">DNA 3'-5' helicase</fullName>
        <ecNumber evidence="9">5.6.2.4</ecNumber>
    </recommendedName>
</protein>
<dbReference type="PROSITE" id="PS51217">
    <property type="entry name" value="UVRD_HELICASE_CTER"/>
    <property type="match status" value="1"/>
</dbReference>
<comment type="catalytic activity">
    <reaction evidence="8">
        <text>Couples ATP hydrolysis with the unwinding of duplex DNA by translocating in the 3'-5' direction.</text>
        <dbReference type="EC" id="5.6.2.4"/>
    </reaction>
</comment>
<dbReference type="RefSeq" id="WP_095041716.1">
    <property type="nucleotide sequence ID" value="NZ_LN890655.1"/>
</dbReference>
<feature type="domain" description="UvrD-like helicase C-terminal" evidence="13">
    <location>
        <begin position="354"/>
        <end position="656"/>
    </location>
</feature>
<evidence type="ECO:0000256" key="4">
    <source>
        <dbReference type="ARBA" id="ARBA00022806"/>
    </source>
</evidence>
<dbReference type="AlphaFoldDB" id="A0A160SXY1"/>
<dbReference type="EC" id="5.6.2.4" evidence="9"/>
<sequence>MNETINDDTLRLRPAQEAIMAYRGGRLAISAVPGSGKTFTLSLLAAGLIADGRVDTSAEQQVLIVTFLNSSVDTFRARIRKRLLAMGLADVGFDVRTLHSLALEIVRRAGETPAEELAVLDDFQSRQILEGAVDGWINDNVRLWETFLPQAGREYSPQMIASWRDITATTAASFIRAAKNERYTPDAIHAAIRQQFDAPDGPDDAPNVARSPLIHMLAGIYSRYQAALARQGGLDYDDLIWGAADRLEHRPDLVESLRARWPFVLEDEAQDSVPLQELLLDALTGPNGNWVRVGDPNQAITSTFTAAHPRFFSRFIDRPDVTARTLPNSGRSAHLIIGAANAMLNWAIDHHPVPEVRRDAFRRQDILPTPPGDSQPNPPDSEAGLRIRVYRHREEEELPSIARLAVEYAQRQPNQTIAILAPTHQMGYGIAQQLDALDADYDNLLRGSGREREVAAALHAVLAVLANPLDMKALQAAHNGLSELRETGPVYEPFGGEGDDAARFQAILRSVYRPESILFPREEETLTDILPAGVATEEDVLRLGQLAEFLRDSFDLRTLPIDDLTLALADALFAPQPDAAEESAASHELDLAIAYQIASQLRQWREAQPEWRLPELVAQLQSVASGRRALNVVRDDAGYEPKPGRITLTTQHSAKGLEWDAVFLIGIDGMWIPGSLEAPFLGVHDFLGGDPNAEATAQLYYLMRDEAGIYPDRTATESAHIEVICERLRLLYVGITRARRYLHISRSRATRRQNREQEMEPATVLGVLYRYLQENAPER</sequence>
<dbReference type="EMBL" id="LN890655">
    <property type="protein sequence ID" value="CUS02056.2"/>
    <property type="molecule type" value="Genomic_DNA"/>
</dbReference>
<feature type="domain" description="UvrD-like helicase ATP-binding" evidence="12">
    <location>
        <begin position="10"/>
        <end position="333"/>
    </location>
</feature>
<dbReference type="KEGG" id="pbf:CFX0092_A0175"/>
<dbReference type="GO" id="GO:0033202">
    <property type="term" value="C:DNA helicase complex"/>
    <property type="evidence" value="ECO:0007669"/>
    <property type="project" value="TreeGrafter"/>
</dbReference>
<evidence type="ECO:0000256" key="8">
    <source>
        <dbReference type="ARBA" id="ARBA00034617"/>
    </source>
</evidence>
<keyword evidence="15" id="KW-1185">Reference proteome</keyword>
<comment type="catalytic activity">
    <reaction evidence="10">
        <text>ATP + H2O = ADP + phosphate + H(+)</text>
        <dbReference type="Rhea" id="RHEA:13065"/>
        <dbReference type="ChEBI" id="CHEBI:15377"/>
        <dbReference type="ChEBI" id="CHEBI:15378"/>
        <dbReference type="ChEBI" id="CHEBI:30616"/>
        <dbReference type="ChEBI" id="CHEBI:43474"/>
        <dbReference type="ChEBI" id="CHEBI:456216"/>
        <dbReference type="EC" id="5.6.2.4"/>
    </reaction>
</comment>
<evidence type="ECO:0000256" key="7">
    <source>
        <dbReference type="ARBA" id="ARBA00023235"/>
    </source>
</evidence>
<evidence type="ECO:0000256" key="6">
    <source>
        <dbReference type="ARBA" id="ARBA00023125"/>
    </source>
</evidence>
<feature type="binding site" evidence="11">
    <location>
        <begin position="31"/>
        <end position="38"/>
    </location>
    <ligand>
        <name>ATP</name>
        <dbReference type="ChEBI" id="CHEBI:30616"/>
    </ligand>
</feature>
<dbReference type="InterPro" id="IPR027417">
    <property type="entry name" value="P-loop_NTPase"/>
</dbReference>
<dbReference type="SUPFAM" id="SSF52540">
    <property type="entry name" value="P-loop containing nucleoside triphosphate hydrolases"/>
    <property type="match status" value="1"/>
</dbReference>
<dbReference type="GO" id="GO:0043138">
    <property type="term" value="F:3'-5' DNA helicase activity"/>
    <property type="evidence" value="ECO:0007669"/>
    <property type="project" value="UniProtKB-EC"/>
</dbReference>
<evidence type="ECO:0000256" key="9">
    <source>
        <dbReference type="ARBA" id="ARBA00034808"/>
    </source>
</evidence>
<evidence type="ECO:0000256" key="2">
    <source>
        <dbReference type="ARBA" id="ARBA00022741"/>
    </source>
</evidence>
<keyword evidence="4 11" id="KW-0347">Helicase</keyword>
<dbReference type="Proteomes" id="UP000215027">
    <property type="component" value="Chromosome I"/>
</dbReference>
<dbReference type="Gene3D" id="1.10.486.10">
    <property type="entry name" value="PCRA, domain 4"/>
    <property type="match status" value="1"/>
</dbReference>
<proteinExistence type="inferred from homology"/>
<evidence type="ECO:0000313" key="14">
    <source>
        <dbReference type="EMBL" id="CUS02056.2"/>
    </source>
</evidence>
<keyword evidence="3 11" id="KW-0378">Hydrolase</keyword>
<dbReference type="Pfam" id="PF13361">
    <property type="entry name" value="UvrD_C"/>
    <property type="match status" value="1"/>
</dbReference>
<dbReference type="InterPro" id="IPR013986">
    <property type="entry name" value="DExx_box_DNA_helicase_dom_sf"/>
</dbReference>
<dbReference type="PANTHER" id="PTHR11070">
    <property type="entry name" value="UVRD / RECB / PCRA DNA HELICASE FAMILY MEMBER"/>
    <property type="match status" value="1"/>
</dbReference>
<keyword evidence="2 11" id="KW-0547">Nucleotide-binding</keyword>
<organism evidence="14 15">
    <name type="scientific">Candidatus Promineifilum breve</name>
    <dbReference type="NCBI Taxonomy" id="1806508"/>
    <lineage>
        <taxon>Bacteria</taxon>
        <taxon>Bacillati</taxon>
        <taxon>Chloroflexota</taxon>
        <taxon>Ardenticatenia</taxon>
        <taxon>Candidatus Promineifilales</taxon>
        <taxon>Candidatus Promineifilaceae</taxon>
        <taxon>Candidatus Promineifilum</taxon>
    </lineage>
</organism>
<dbReference type="GO" id="GO:0005829">
    <property type="term" value="C:cytosol"/>
    <property type="evidence" value="ECO:0007669"/>
    <property type="project" value="TreeGrafter"/>
</dbReference>
<evidence type="ECO:0000256" key="5">
    <source>
        <dbReference type="ARBA" id="ARBA00022840"/>
    </source>
</evidence>
<keyword evidence="7" id="KW-0413">Isomerase</keyword>
<dbReference type="GO" id="GO:0005524">
    <property type="term" value="F:ATP binding"/>
    <property type="evidence" value="ECO:0007669"/>
    <property type="project" value="UniProtKB-UniRule"/>
</dbReference>
<evidence type="ECO:0000256" key="3">
    <source>
        <dbReference type="ARBA" id="ARBA00022801"/>
    </source>
</evidence>